<comment type="caution">
    <text evidence="3">The sequence shown here is derived from an EMBL/GenBank/DDBJ whole genome shotgun (WGS) entry which is preliminary data.</text>
</comment>
<reference evidence="4" key="1">
    <citation type="submission" date="2018-05" db="EMBL/GenBank/DDBJ databases">
        <authorList>
            <person name="Liu B.-T."/>
        </authorList>
    </citation>
    <scope>NUCLEOTIDE SEQUENCE [LARGE SCALE GENOMIC DNA]</scope>
    <source>
        <strain evidence="4">WD6-1</strain>
    </source>
</reference>
<keyword evidence="4" id="KW-1185">Reference proteome</keyword>
<dbReference type="AlphaFoldDB" id="A0A2U2BVW2"/>
<dbReference type="GO" id="GO:0016829">
    <property type="term" value="F:lyase activity"/>
    <property type="evidence" value="ECO:0007669"/>
    <property type="project" value="InterPro"/>
</dbReference>
<dbReference type="Gene3D" id="1.50.10.100">
    <property type="entry name" value="Chondroitin AC/alginate lyase"/>
    <property type="match status" value="1"/>
</dbReference>
<dbReference type="GO" id="GO:0030313">
    <property type="term" value="C:cell envelope"/>
    <property type="evidence" value="ECO:0007669"/>
    <property type="project" value="UniProtKB-SubCell"/>
</dbReference>
<dbReference type="Pfam" id="PF07940">
    <property type="entry name" value="Hepar_II_III_C"/>
    <property type="match status" value="1"/>
</dbReference>
<organism evidence="3 4">
    <name type="scientific">Marinicauda salina</name>
    <dbReference type="NCBI Taxonomy" id="2135793"/>
    <lineage>
        <taxon>Bacteria</taxon>
        <taxon>Pseudomonadati</taxon>
        <taxon>Pseudomonadota</taxon>
        <taxon>Alphaproteobacteria</taxon>
        <taxon>Maricaulales</taxon>
        <taxon>Maricaulaceae</taxon>
        <taxon>Marinicauda</taxon>
    </lineage>
</organism>
<protein>
    <submittedName>
        <fullName evidence="3">Heparinase</fullName>
    </submittedName>
</protein>
<evidence type="ECO:0000313" key="4">
    <source>
        <dbReference type="Proteomes" id="UP000245168"/>
    </source>
</evidence>
<dbReference type="Proteomes" id="UP000245168">
    <property type="component" value="Unassembled WGS sequence"/>
</dbReference>
<dbReference type="InterPro" id="IPR012480">
    <property type="entry name" value="Hepar_II_III_C"/>
</dbReference>
<evidence type="ECO:0000256" key="1">
    <source>
        <dbReference type="ARBA" id="ARBA00004196"/>
    </source>
</evidence>
<proteinExistence type="predicted"/>
<gene>
    <name evidence="3" type="ORF">DDZ18_00675</name>
</gene>
<accession>A0A2U2BVW2</accession>
<sequence length="582" mass="62306">MGEQVKIADLAAALQRRTRRELSDVANALSPYRLAVLSGRTPSGLAVAPRDLRAGDKAKGAAILSGRFALGGETMTLEAGESVWTRPAPSRRFAAALHGFDWLRDLLSVEEPEAAAFAETLVDDWIAEFGAWNWFAWDPAILGRRIGAWIAAGEALFGDAEPDAARRRLASLARQTRRLRRTLPLMAPDRDRLTASINHAMAAVCLDAGGRALGDANALLASDLTAQILPDGGHVSRNPETAADALIGLVTLEEAAVRRGVELHGEARRAIDRLAPMVRFFRMPDGGLAAFHGGGQGDARAITTALEMADGAEKTFEFAPHSGYHRAEAAGAVVVLDAGGPARGPHAAEAHASALAFALSAPGGRIVVNCGWSADQPAPWREAVRATAAHSVLTLEETSSARLLQPGMRRSLLGPRVAEGPEPVKARRNEEDMGVWLEASHDGYRARYGLSLRRRLFLAADGGDLRGEDGLFRPVEDGPPDDPEARLRFAIRFHLHPDVRASLSRDSMSALLVLPNGDGWRFRTDGGPVRLERSVYLAAGAPPRRSIQLVVSGDAEPYGGGDRPPNRVRWAFQRLGRVGAAG</sequence>
<dbReference type="InterPro" id="IPR008929">
    <property type="entry name" value="Chondroitin_lyas"/>
</dbReference>
<dbReference type="EMBL" id="QEXV01000001">
    <property type="protein sequence ID" value="PWE18161.1"/>
    <property type="molecule type" value="Genomic_DNA"/>
</dbReference>
<evidence type="ECO:0000313" key="3">
    <source>
        <dbReference type="EMBL" id="PWE18161.1"/>
    </source>
</evidence>
<evidence type="ECO:0000259" key="2">
    <source>
        <dbReference type="Pfam" id="PF07940"/>
    </source>
</evidence>
<dbReference type="Gene3D" id="2.70.98.70">
    <property type="match status" value="1"/>
</dbReference>
<dbReference type="OrthoDB" id="9787373at2"/>
<feature type="domain" description="Heparinase II/III-like C-terminal" evidence="2">
    <location>
        <begin position="315"/>
        <end position="570"/>
    </location>
</feature>
<comment type="subcellular location">
    <subcellularLocation>
        <location evidence="1">Cell envelope</location>
    </subcellularLocation>
</comment>
<name>A0A2U2BVW2_9PROT</name>